<name>A0A3P8LZU1_RAOTE</name>
<evidence type="ECO:0000313" key="13">
    <source>
        <dbReference type="EMBL" id="VDR26120.1"/>
    </source>
</evidence>
<evidence type="ECO:0000259" key="12">
    <source>
        <dbReference type="Pfam" id="PF00593"/>
    </source>
</evidence>
<dbReference type="PANTHER" id="PTHR32552:SF81">
    <property type="entry name" value="TONB-DEPENDENT OUTER MEMBRANE RECEPTOR"/>
    <property type="match status" value="1"/>
</dbReference>
<evidence type="ECO:0000256" key="7">
    <source>
        <dbReference type="ARBA" id="ARBA00023065"/>
    </source>
</evidence>
<keyword evidence="4" id="KW-0410">Iron transport</keyword>
<keyword evidence="5" id="KW-0812">Transmembrane</keyword>
<dbReference type="KEGG" id="rtg:NCTC13098_02459"/>
<keyword evidence="13" id="KW-0675">Receptor</keyword>
<dbReference type="PANTHER" id="PTHR32552">
    <property type="entry name" value="FERRICHROME IRON RECEPTOR-RELATED"/>
    <property type="match status" value="1"/>
</dbReference>
<dbReference type="AlphaFoldDB" id="A0A3P8LZU1"/>
<evidence type="ECO:0000256" key="1">
    <source>
        <dbReference type="ARBA" id="ARBA00004571"/>
    </source>
</evidence>
<reference evidence="13 14" key="1">
    <citation type="submission" date="2018-12" db="EMBL/GenBank/DDBJ databases">
        <authorList>
            <consortium name="Pathogen Informatics"/>
        </authorList>
    </citation>
    <scope>NUCLEOTIDE SEQUENCE [LARGE SCALE GENOMIC DNA]</scope>
    <source>
        <strain evidence="13 14">NCTC13098</strain>
    </source>
</reference>
<evidence type="ECO:0000256" key="3">
    <source>
        <dbReference type="ARBA" id="ARBA00022452"/>
    </source>
</evidence>
<comment type="subcellular location">
    <subcellularLocation>
        <location evidence="1">Cell outer membrane</location>
        <topology evidence="1">Multi-pass membrane protein</topology>
    </subcellularLocation>
</comment>
<evidence type="ECO:0000256" key="8">
    <source>
        <dbReference type="ARBA" id="ARBA00023077"/>
    </source>
</evidence>
<dbReference type="EMBL" id="LR131271">
    <property type="protein sequence ID" value="VDR26120.1"/>
    <property type="molecule type" value="Genomic_DNA"/>
</dbReference>
<dbReference type="GO" id="GO:0006826">
    <property type="term" value="P:iron ion transport"/>
    <property type="evidence" value="ECO:0007669"/>
    <property type="project" value="UniProtKB-KW"/>
</dbReference>
<keyword evidence="7" id="KW-0406">Ion transport</keyword>
<dbReference type="Proteomes" id="UP000274346">
    <property type="component" value="Chromosome"/>
</dbReference>
<feature type="domain" description="TonB-dependent receptor-like beta-barrel" evidence="12">
    <location>
        <begin position="23"/>
        <end position="123"/>
    </location>
</feature>
<evidence type="ECO:0000256" key="9">
    <source>
        <dbReference type="ARBA" id="ARBA00023136"/>
    </source>
</evidence>
<dbReference type="GO" id="GO:0009279">
    <property type="term" value="C:cell outer membrane"/>
    <property type="evidence" value="ECO:0007669"/>
    <property type="project" value="UniProtKB-SubCell"/>
</dbReference>
<evidence type="ECO:0000256" key="6">
    <source>
        <dbReference type="ARBA" id="ARBA00023004"/>
    </source>
</evidence>
<dbReference type="InterPro" id="IPR000531">
    <property type="entry name" value="Beta-barrel_TonB"/>
</dbReference>
<dbReference type="InterPro" id="IPR036942">
    <property type="entry name" value="Beta-barrel_TonB_sf"/>
</dbReference>
<keyword evidence="3" id="KW-1134">Transmembrane beta strand</keyword>
<keyword evidence="9" id="KW-0472">Membrane</keyword>
<feature type="region of interest" description="Disordered" evidence="11">
    <location>
        <begin position="1"/>
        <end position="37"/>
    </location>
</feature>
<proteinExistence type="predicted"/>
<keyword evidence="2" id="KW-0813">Transport</keyword>
<accession>A0A3P8LZU1</accession>
<dbReference type="SUPFAM" id="SSF56935">
    <property type="entry name" value="Porins"/>
    <property type="match status" value="1"/>
</dbReference>
<evidence type="ECO:0000256" key="2">
    <source>
        <dbReference type="ARBA" id="ARBA00022448"/>
    </source>
</evidence>
<keyword evidence="10" id="KW-0998">Cell outer membrane</keyword>
<dbReference type="InterPro" id="IPR039426">
    <property type="entry name" value="TonB-dep_rcpt-like"/>
</dbReference>
<dbReference type="Pfam" id="PF00593">
    <property type="entry name" value="TonB_dep_Rec_b-barrel"/>
    <property type="match status" value="1"/>
</dbReference>
<dbReference type="Gene3D" id="2.40.170.20">
    <property type="entry name" value="TonB-dependent receptor, beta-barrel domain"/>
    <property type="match status" value="1"/>
</dbReference>
<sequence length="147" mass="16391">MTRRSIPASPAARKSGGFPNFTNNAPSGLKDEPYKDSSSWSYEIGSKNRFLDGRAELNASLFYNSVKDENLFALDSASFTFVPKPMDTRNYGMELEGSLQLAEHWKVSGGAGYTIRNYANVSDDVAASSRRAQWQPGYRRYRNSTPT</sequence>
<gene>
    <name evidence="13" type="ORF">NCTC13098_02459</name>
</gene>
<evidence type="ECO:0000256" key="10">
    <source>
        <dbReference type="ARBA" id="ARBA00023237"/>
    </source>
</evidence>
<organism evidence="13 14">
    <name type="scientific">Raoultella terrigena</name>
    <name type="common">Klebsiella terrigena</name>
    <dbReference type="NCBI Taxonomy" id="577"/>
    <lineage>
        <taxon>Bacteria</taxon>
        <taxon>Pseudomonadati</taxon>
        <taxon>Pseudomonadota</taxon>
        <taxon>Gammaproteobacteria</taxon>
        <taxon>Enterobacterales</taxon>
        <taxon>Enterobacteriaceae</taxon>
        <taxon>Klebsiella/Raoultella group</taxon>
        <taxon>Raoultella</taxon>
    </lineage>
</organism>
<evidence type="ECO:0000313" key="14">
    <source>
        <dbReference type="Proteomes" id="UP000274346"/>
    </source>
</evidence>
<keyword evidence="8" id="KW-0798">TonB box</keyword>
<evidence type="ECO:0000256" key="4">
    <source>
        <dbReference type="ARBA" id="ARBA00022496"/>
    </source>
</evidence>
<keyword evidence="6" id="KW-0408">Iron</keyword>
<protein>
    <submittedName>
        <fullName evidence="13">Outer membrane receptor for monomeric catechols</fullName>
    </submittedName>
</protein>
<evidence type="ECO:0000256" key="11">
    <source>
        <dbReference type="SAM" id="MobiDB-lite"/>
    </source>
</evidence>
<evidence type="ECO:0000256" key="5">
    <source>
        <dbReference type="ARBA" id="ARBA00022692"/>
    </source>
</evidence>